<comment type="similarity">
    <text evidence="1">Belongs to the COQ10 family.</text>
</comment>
<accession>A0ABD0YZN1</accession>
<gene>
    <name evidence="5" type="ORF">AAG570_009318</name>
</gene>
<dbReference type="EMBL" id="JBFDAA010000004">
    <property type="protein sequence ID" value="KAL1137622.1"/>
    <property type="molecule type" value="Genomic_DNA"/>
</dbReference>
<comment type="caution">
    <text evidence="5">The sequence shown here is derived from an EMBL/GenBank/DDBJ whole genome shotgun (WGS) entry which is preliminary data.</text>
</comment>
<keyword evidence="6" id="KW-1185">Reference proteome</keyword>
<evidence type="ECO:0000256" key="1">
    <source>
        <dbReference type="ARBA" id="ARBA00006885"/>
    </source>
</evidence>
<evidence type="ECO:0000256" key="3">
    <source>
        <dbReference type="ARBA" id="ARBA00024947"/>
    </source>
</evidence>
<sequence>MEQMYNVVSDVENYRNFVPFCKKSNVTSRTLTDLRGELEIGFPPMVENYTSHVTLRKPHLVKAECVEGKMFKHLTTIWRFKRGLKDRPRSCLVDFYVSFEFKSLVHSQIANMFFNELVSQMESAFFTEAVRRYGEPSMKTMSLKKKN</sequence>
<name>A0ABD0YZN1_9HEMI</name>
<dbReference type="Pfam" id="PF03364">
    <property type="entry name" value="Polyketide_cyc"/>
    <property type="match status" value="1"/>
</dbReference>
<dbReference type="PANTHER" id="PTHR12901">
    <property type="entry name" value="SPERM PROTEIN HOMOLOG"/>
    <property type="match status" value="1"/>
</dbReference>
<organism evidence="5 6">
    <name type="scientific">Ranatra chinensis</name>
    <dbReference type="NCBI Taxonomy" id="642074"/>
    <lineage>
        <taxon>Eukaryota</taxon>
        <taxon>Metazoa</taxon>
        <taxon>Ecdysozoa</taxon>
        <taxon>Arthropoda</taxon>
        <taxon>Hexapoda</taxon>
        <taxon>Insecta</taxon>
        <taxon>Pterygota</taxon>
        <taxon>Neoptera</taxon>
        <taxon>Paraneoptera</taxon>
        <taxon>Hemiptera</taxon>
        <taxon>Heteroptera</taxon>
        <taxon>Panheteroptera</taxon>
        <taxon>Nepomorpha</taxon>
        <taxon>Nepidae</taxon>
        <taxon>Ranatrinae</taxon>
        <taxon>Ranatra</taxon>
    </lineage>
</organism>
<dbReference type="InterPro" id="IPR005031">
    <property type="entry name" value="COQ10_START"/>
</dbReference>
<evidence type="ECO:0000313" key="5">
    <source>
        <dbReference type="EMBL" id="KAL1137622.1"/>
    </source>
</evidence>
<dbReference type="InterPro" id="IPR023393">
    <property type="entry name" value="START-like_dom_sf"/>
</dbReference>
<feature type="domain" description="Coenzyme Q-binding protein COQ10 START" evidence="4">
    <location>
        <begin position="2"/>
        <end position="126"/>
    </location>
</feature>
<dbReference type="AlphaFoldDB" id="A0ABD0YZN1"/>
<dbReference type="SUPFAM" id="SSF55961">
    <property type="entry name" value="Bet v1-like"/>
    <property type="match status" value="1"/>
</dbReference>
<dbReference type="CDD" id="cd07813">
    <property type="entry name" value="COQ10p_like"/>
    <property type="match status" value="1"/>
</dbReference>
<evidence type="ECO:0000256" key="2">
    <source>
        <dbReference type="ARBA" id="ARBA00011814"/>
    </source>
</evidence>
<comment type="function">
    <text evidence="3">Required for the function of coenzyme Q in the respiratory chain. May serve as a chaperone or may be involved in the transport of Q6 from its site of synthesis to the catalytic sites of the respiratory complexes.</text>
</comment>
<evidence type="ECO:0000313" key="6">
    <source>
        <dbReference type="Proteomes" id="UP001558652"/>
    </source>
</evidence>
<proteinExistence type="inferred from homology"/>
<dbReference type="PANTHER" id="PTHR12901:SF10">
    <property type="entry name" value="COENZYME Q-BINDING PROTEIN COQ10, MITOCHONDRIAL"/>
    <property type="match status" value="1"/>
</dbReference>
<reference evidence="5 6" key="1">
    <citation type="submission" date="2024-07" db="EMBL/GenBank/DDBJ databases">
        <title>Chromosome-level genome assembly of the water stick insect Ranatra chinensis (Heteroptera: Nepidae).</title>
        <authorList>
            <person name="Liu X."/>
        </authorList>
    </citation>
    <scope>NUCLEOTIDE SEQUENCE [LARGE SCALE GENOMIC DNA]</scope>
    <source>
        <strain evidence="5">Cailab_2021Rc</strain>
        <tissue evidence="5">Muscle</tissue>
    </source>
</reference>
<dbReference type="Proteomes" id="UP001558652">
    <property type="component" value="Unassembled WGS sequence"/>
</dbReference>
<dbReference type="Gene3D" id="3.30.530.20">
    <property type="match status" value="1"/>
</dbReference>
<comment type="subunit">
    <text evidence="2">Interacts with coenzyme Q.</text>
</comment>
<evidence type="ECO:0000259" key="4">
    <source>
        <dbReference type="Pfam" id="PF03364"/>
    </source>
</evidence>
<protein>
    <recommendedName>
        <fullName evidence="4">Coenzyme Q-binding protein COQ10 START domain-containing protein</fullName>
    </recommendedName>
</protein>
<dbReference type="InterPro" id="IPR044996">
    <property type="entry name" value="COQ10-like"/>
</dbReference>